<dbReference type="Proteomes" id="UP000198820">
    <property type="component" value="Unassembled WGS sequence"/>
</dbReference>
<dbReference type="AlphaFoldDB" id="A0A1H3WMX9"/>
<evidence type="ECO:0000313" key="1">
    <source>
        <dbReference type="EMBL" id="SDZ87558.1"/>
    </source>
</evidence>
<proteinExistence type="predicted"/>
<gene>
    <name evidence="1" type="ORF">SAMN05421540_10240</name>
</gene>
<keyword evidence="2" id="KW-1185">Reference proteome</keyword>
<sequence length="55" mass="6494">MNPNSLRKNDKDKDEFLLADMHQGDGVYFDKSVREKYLKKLKSDINQNSKEIDFS</sequence>
<protein>
    <submittedName>
        <fullName evidence="1">Uncharacterized protein</fullName>
    </submittedName>
</protein>
<name>A0A1H3WMX9_9FLAO</name>
<reference evidence="1 2" key="1">
    <citation type="submission" date="2016-10" db="EMBL/GenBank/DDBJ databases">
        <authorList>
            <person name="de Groot N.N."/>
        </authorList>
    </citation>
    <scope>NUCLEOTIDE SEQUENCE [LARGE SCALE GENOMIC DNA]</scope>
    <source>
        <strain evidence="1 2">DSM 23581</strain>
    </source>
</reference>
<organism evidence="1 2">
    <name type="scientific">Psychroflexus halocasei</name>
    <dbReference type="NCBI Taxonomy" id="908615"/>
    <lineage>
        <taxon>Bacteria</taxon>
        <taxon>Pseudomonadati</taxon>
        <taxon>Bacteroidota</taxon>
        <taxon>Flavobacteriia</taxon>
        <taxon>Flavobacteriales</taxon>
        <taxon>Flavobacteriaceae</taxon>
        <taxon>Psychroflexus</taxon>
    </lineage>
</organism>
<dbReference type="RefSeq" id="WP_159429379.1">
    <property type="nucleotide sequence ID" value="NZ_FNQF01000002.1"/>
</dbReference>
<dbReference type="EMBL" id="FNQF01000002">
    <property type="protein sequence ID" value="SDZ87558.1"/>
    <property type="molecule type" value="Genomic_DNA"/>
</dbReference>
<accession>A0A1H3WMX9</accession>
<evidence type="ECO:0000313" key="2">
    <source>
        <dbReference type="Proteomes" id="UP000198820"/>
    </source>
</evidence>